<protein>
    <recommendedName>
        <fullName evidence="3">HNH endonuclease</fullName>
    </recommendedName>
</protein>
<accession>A0ABP8Z583</accession>
<sequence length="188" mass="20819">MDTKARKTLTEAVIERSHADSWEWSRLEWRVKGLSGSARATCVCGQPGLVRRFVVANTVTAEELEPIGSSCIKHFGSHAMNDQLKDLTNLLEMEVAAATRPLNIKVDLNRSKLATLYTHGAFVPTKWNGGEGYNDYRFLVDMFNRRQAPSQRQGWKTSALLRDVGAFLKATGSGERPRLRVADLGGAA</sequence>
<name>A0ABP8Z583_9ACTN</name>
<evidence type="ECO:0008006" key="3">
    <source>
        <dbReference type="Google" id="ProtNLM"/>
    </source>
</evidence>
<organism evidence="1 2">
    <name type="scientific">Gordonia alkaliphila</name>
    <dbReference type="NCBI Taxonomy" id="1053547"/>
    <lineage>
        <taxon>Bacteria</taxon>
        <taxon>Bacillati</taxon>
        <taxon>Actinomycetota</taxon>
        <taxon>Actinomycetes</taxon>
        <taxon>Mycobacteriales</taxon>
        <taxon>Gordoniaceae</taxon>
        <taxon>Gordonia</taxon>
    </lineage>
</organism>
<comment type="caution">
    <text evidence="1">The sequence shown here is derived from an EMBL/GenBank/DDBJ whole genome shotgun (WGS) entry which is preliminary data.</text>
</comment>
<evidence type="ECO:0000313" key="1">
    <source>
        <dbReference type="EMBL" id="GAA4746471.1"/>
    </source>
</evidence>
<evidence type="ECO:0000313" key="2">
    <source>
        <dbReference type="Proteomes" id="UP001500822"/>
    </source>
</evidence>
<proteinExistence type="predicted"/>
<dbReference type="Proteomes" id="UP001500822">
    <property type="component" value="Unassembled WGS sequence"/>
</dbReference>
<dbReference type="EMBL" id="BAABIE010000005">
    <property type="protein sequence ID" value="GAA4746471.1"/>
    <property type="molecule type" value="Genomic_DNA"/>
</dbReference>
<keyword evidence="2" id="KW-1185">Reference proteome</keyword>
<gene>
    <name evidence="1" type="ORF">GCM10023217_15180</name>
</gene>
<dbReference type="RefSeq" id="WP_345313024.1">
    <property type="nucleotide sequence ID" value="NZ_BAABIE010000005.1"/>
</dbReference>
<reference evidence="2" key="1">
    <citation type="journal article" date="2019" name="Int. J. Syst. Evol. Microbiol.">
        <title>The Global Catalogue of Microorganisms (GCM) 10K type strain sequencing project: providing services to taxonomists for standard genome sequencing and annotation.</title>
        <authorList>
            <consortium name="The Broad Institute Genomics Platform"/>
            <consortium name="The Broad Institute Genome Sequencing Center for Infectious Disease"/>
            <person name="Wu L."/>
            <person name="Ma J."/>
        </authorList>
    </citation>
    <scope>NUCLEOTIDE SEQUENCE [LARGE SCALE GENOMIC DNA]</scope>
    <source>
        <strain evidence="2">JCM 18077</strain>
    </source>
</reference>